<dbReference type="AlphaFoldDB" id="A0A976ID41"/>
<keyword evidence="2" id="KW-1185">Reference proteome</keyword>
<dbReference type="RefSeq" id="XP_067816986.1">
    <property type="nucleotide sequence ID" value="XM_067959972.1"/>
</dbReference>
<sequence length="130" mass="14821">MLGPHLQGLFVKLKLLSGTSSYTLQSQSCIFHSKADNWNDLGTVLKKLRNISRENGLEGKMPDTKLLKTLGYGSLLQSIRKNHGGVVEVATKMGTHKNHKIVALHKKNIARTKRRKKRQEQLNQHKFYFN</sequence>
<dbReference type="GeneID" id="94345643"/>
<organism evidence="1 2">
    <name type="scientific">Bremia lactucae</name>
    <name type="common">Lettuce downy mildew</name>
    <dbReference type="NCBI Taxonomy" id="4779"/>
    <lineage>
        <taxon>Eukaryota</taxon>
        <taxon>Sar</taxon>
        <taxon>Stramenopiles</taxon>
        <taxon>Oomycota</taxon>
        <taxon>Peronosporomycetes</taxon>
        <taxon>Peronosporales</taxon>
        <taxon>Peronosporaceae</taxon>
        <taxon>Bremia</taxon>
    </lineage>
</organism>
<gene>
    <name evidence="1" type="ORF">CCR75_001871</name>
</gene>
<name>A0A976ID41_BRELC</name>
<dbReference type="KEGG" id="blac:94345643"/>
<comment type="caution">
    <text evidence="1">The sequence shown here is derived from an EMBL/GenBank/DDBJ whole genome shotgun (WGS) entry which is preliminary data.</text>
</comment>
<accession>A0A976ID41</accession>
<protein>
    <submittedName>
        <fullName evidence="1">Uncharacterized protein</fullName>
    </submittedName>
</protein>
<dbReference type="OrthoDB" id="76923at2759"/>
<dbReference type="EMBL" id="SHOA02000014">
    <property type="protein sequence ID" value="TDH67487.1"/>
    <property type="molecule type" value="Genomic_DNA"/>
</dbReference>
<proteinExistence type="predicted"/>
<dbReference type="Proteomes" id="UP000294530">
    <property type="component" value="Unassembled WGS sequence"/>
</dbReference>
<evidence type="ECO:0000313" key="1">
    <source>
        <dbReference type="EMBL" id="TDH67487.1"/>
    </source>
</evidence>
<reference evidence="1 2" key="1">
    <citation type="journal article" date="2021" name="Genome Biol.">
        <title>AFLAP: assembly-free linkage analysis pipeline using k-mers from genome sequencing data.</title>
        <authorList>
            <person name="Fletcher K."/>
            <person name="Zhang L."/>
            <person name="Gil J."/>
            <person name="Han R."/>
            <person name="Cavanaugh K."/>
            <person name="Michelmore R."/>
        </authorList>
    </citation>
    <scope>NUCLEOTIDE SEQUENCE [LARGE SCALE GENOMIC DNA]</scope>
    <source>
        <strain evidence="1 2">SF5</strain>
    </source>
</reference>
<evidence type="ECO:0000313" key="2">
    <source>
        <dbReference type="Proteomes" id="UP000294530"/>
    </source>
</evidence>